<reference evidence="4 6" key="1">
    <citation type="submission" date="2017-07" db="EMBL/GenBank/DDBJ databases">
        <title>Tamlnaduibacter salinus (Mi-7) genome sequencing.</title>
        <authorList>
            <person name="Verma A."/>
            <person name="Krishnamurthi S."/>
        </authorList>
    </citation>
    <scope>NUCLEOTIDE SEQUENCE [LARGE SCALE GENOMIC DNA]</scope>
    <source>
        <strain evidence="4 6">Mi-7</strain>
    </source>
</reference>
<dbReference type="SUPFAM" id="SSF48498">
    <property type="entry name" value="Tetracyclin repressor-like, C-terminal domain"/>
    <property type="match status" value="1"/>
</dbReference>
<evidence type="ECO:0000259" key="3">
    <source>
        <dbReference type="PROSITE" id="PS50977"/>
    </source>
</evidence>
<evidence type="ECO:0000313" key="7">
    <source>
        <dbReference type="Proteomes" id="UP000245887"/>
    </source>
</evidence>
<dbReference type="RefSeq" id="WP_095610675.1">
    <property type="nucleotide sequence ID" value="NZ_NMPM01000032.1"/>
</dbReference>
<accession>A0A2A2I2M1</accession>
<sequence>MTCQDEDAEGRGRSAPDVGLRDAIHYHGRKAARAKSEERRRRILDAALNIAAREGVRGIKHRSVAREAGVPLASTTYYFRDINELISDAFMHFAERSQLALDDFYDTLNQCVDRARQRGDLVTRAGRVRVADDIAELVSDFLIHRFRYHKGSVLTEQVFLVEASRNLDLEQLARYYRSAWSGGLERILQRLETAHPKRDATLLISVVSGMGFDGLLFSDQFNPTFLRESLARVFRLMMGVGAAGTEVTTAEPHWASSS</sequence>
<name>A0A2A2I2M1_9GAMM</name>
<organism evidence="4 6">
    <name type="scientific">Tamilnaduibacter salinus</name>
    <dbReference type="NCBI Taxonomy" id="1484056"/>
    <lineage>
        <taxon>Bacteria</taxon>
        <taxon>Pseudomonadati</taxon>
        <taxon>Pseudomonadota</taxon>
        <taxon>Gammaproteobacteria</taxon>
        <taxon>Pseudomonadales</taxon>
        <taxon>Marinobacteraceae</taxon>
        <taxon>Tamilnaduibacter</taxon>
    </lineage>
</organism>
<dbReference type="Proteomes" id="UP000218332">
    <property type="component" value="Unassembled WGS sequence"/>
</dbReference>
<evidence type="ECO:0000313" key="6">
    <source>
        <dbReference type="Proteomes" id="UP000218332"/>
    </source>
</evidence>
<dbReference type="OrthoDB" id="8982136at2"/>
<feature type="domain" description="HTH tetR-type" evidence="3">
    <location>
        <begin position="37"/>
        <end position="97"/>
    </location>
</feature>
<dbReference type="GO" id="GO:0003677">
    <property type="term" value="F:DNA binding"/>
    <property type="evidence" value="ECO:0007669"/>
    <property type="project" value="UniProtKB-UniRule"/>
</dbReference>
<evidence type="ECO:0000313" key="4">
    <source>
        <dbReference type="EMBL" id="PAV26271.1"/>
    </source>
</evidence>
<evidence type="ECO:0000256" key="1">
    <source>
        <dbReference type="ARBA" id="ARBA00023125"/>
    </source>
</evidence>
<dbReference type="InterPro" id="IPR009057">
    <property type="entry name" value="Homeodomain-like_sf"/>
</dbReference>
<dbReference type="EMBL" id="NMPM01000032">
    <property type="protein sequence ID" value="PAV26271.1"/>
    <property type="molecule type" value="Genomic_DNA"/>
</dbReference>
<gene>
    <name evidence="5" type="ORF">C8D92_10247</name>
    <name evidence="4" type="ORF">CF392_06625</name>
</gene>
<evidence type="ECO:0000313" key="5">
    <source>
        <dbReference type="EMBL" id="PVY78014.1"/>
    </source>
</evidence>
<dbReference type="InterPro" id="IPR036271">
    <property type="entry name" value="Tet_transcr_reg_TetR-rel_C_sf"/>
</dbReference>
<dbReference type="InterPro" id="IPR001647">
    <property type="entry name" value="HTH_TetR"/>
</dbReference>
<dbReference type="PROSITE" id="PS50977">
    <property type="entry name" value="HTH_TETR_2"/>
    <property type="match status" value="1"/>
</dbReference>
<evidence type="ECO:0000256" key="2">
    <source>
        <dbReference type="PROSITE-ProRule" id="PRU00335"/>
    </source>
</evidence>
<dbReference type="Proteomes" id="UP000245887">
    <property type="component" value="Unassembled WGS sequence"/>
</dbReference>
<dbReference type="AlphaFoldDB" id="A0A2A2I2M1"/>
<feature type="DNA-binding region" description="H-T-H motif" evidence="2">
    <location>
        <begin position="60"/>
        <end position="79"/>
    </location>
</feature>
<comment type="caution">
    <text evidence="4">The sequence shown here is derived from an EMBL/GenBank/DDBJ whole genome shotgun (WGS) entry which is preliminary data.</text>
</comment>
<dbReference type="Pfam" id="PF17940">
    <property type="entry name" value="TetR_C_31"/>
    <property type="match status" value="1"/>
</dbReference>
<dbReference type="Gene3D" id="1.10.357.10">
    <property type="entry name" value="Tetracycline Repressor, domain 2"/>
    <property type="match status" value="1"/>
</dbReference>
<protein>
    <submittedName>
        <fullName evidence="4">TetR family transcriptional regulator</fullName>
    </submittedName>
</protein>
<proteinExistence type="predicted"/>
<dbReference type="SUPFAM" id="SSF46689">
    <property type="entry name" value="Homeodomain-like"/>
    <property type="match status" value="1"/>
</dbReference>
<dbReference type="InterPro" id="IPR041583">
    <property type="entry name" value="TetR_C_31"/>
</dbReference>
<keyword evidence="1 2" id="KW-0238">DNA-binding</keyword>
<keyword evidence="6" id="KW-1185">Reference proteome</keyword>
<reference evidence="5 7" key="2">
    <citation type="submission" date="2018-04" db="EMBL/GenBank/DDBJ databases">
        <title>Genomic Encyclopedia of Type Strains, Phase IV (KMG-IV): sequencing the most valuable type-strain genomes for metagenomic binning, comparative biology and taxonomic classification.</title>
        <authorList>
            <person name="Goeker M."/>
        </authorList>
    </citation>
    <scope>NUCLEOTIDE SEQUENCE [LARGE SCALE GENOMIC DNA]</scope>
    <source>
        <strain evidence="5 7">DSM 28688</strain>
    </source>
</reference>
<dbReference type="EMBL" id="QEKQ01000002">
    <property type="protein sequence ID" value="PVY78014.1"/>
    <property type="molecule type" value="Genomic_DNA"/>
</dbReference>